<reference evidence="2 3" key="1">
    <citation type="submission" date="2020-01" db="EMBL/GenBank/DDBJ databases">
        <title>Anaeroalcalibacter tamaniensis gen. nov., sp. nov., moderately halophilic strictly anaerobic fermenter bacterium from mud volcano of Taman peninsula.</title>
        <authorList>
            <person name="Frolova A."/>
            <person name="Merkel A.Y."/>
            <person name="Slobodkin A.I."/>
        </authorList>
    </citation>
    <scope>NUCLEOTIDE SEQUENCE [LARGE SCALE GENOMIC DNA]</scope>
    <source>
        <strain evidence="2 3">F-3ap</strain>
    </source>
</reference>
<evidence type="ECO:0000313" key="2">
    <source>
        <dbReference type="EMBL" id="NDL67134.1"/>
    </source>
</evidence>
<keyword evidence="1" id="KW-0812">Transmembrane</keyword>
<name>A0A7X5HUY6_9FIRM</name>
<feature type="transmembrane region" description="Helical" evidence="1">
    <location>
        <begin position="59"/>
        <end position="83"/>
    </location>
</feature>
<evidence type="ECO:0000256" key="1">
    <source>
        <dbReference type="SAM" id="Phobius"/>
    </source>
</evidence>
<organism evidence="2 3">
    <name type="scientific">Anaerotalea alkaliphila</name>
    <dbReference type="NCBI Taxonomy" id="2662126"/>
    <lineage>
        <taxon>Bacteria</taxon>
        <taxon>Bacillati</taxon>
        <taxon>Bacillota</taxon>
        <taxon>Clostridia</taxon>
        <taxon>Eubacteriales</taxon>
        <taxon>Anaerotalea</taxon>
    </lineage>
</organism>
<comment type="caution">
    <text evidence="2">The sequence shown here is derived from an EMBL/GenBank/DDBJ whole genome shotgun (WGS) entry which is preliminary data.</text>
</comment>
<keyword evidence="1" id="KW-0472">Membrane</keyword>
<dbReference type="InterPro" id="IPR032531">
    <property type="entry name" value="DUF4956"/>
</dbReference>
<keyword evidence="1" id="KW-1133">Transmembrane helix</keyword>
<dbReference type="RefSeq" id="WP_162369863.1">
    <property type="nucleotide sequence ID" value="NZ_JAAEEH010000010.1"/>
</dbReference>
<dbReference type="Proteomes" id="UP000461585">
    <property type="component" value="Unassembled WGS sequence"/>
</dbReference>
<dbReference type="EMBL" id="JAAEEH010000010">
    <property type="protein sequence ID" value="NDL67134.1"/>
    <property type="molecule type" value="Genomic_DNA"/>
</dbReference>
<proteinExistence type="predicted"/>
<gene>
    <name evidence="2" type="ORF">GXN74_05155</name>
</gene>
<keyword evidence="3" id="KW-1185">Reference proteome</keyword>
<accession>A0A7X5HUY6</accession>
<dbReference type="AlphaFoldDB" id="A0A7X5HUY6"/>
<protein>
    <submittedName>
        <fullName evidence="2">DUF4956 domain-containing protein</fullName>
    </submittedName>
</protein>
<sequence length="223" mass="24621">MTFNDIFKSNFMEKVSSFSVLDATLALGGALLLGMFIYFTYRKTFAGVMYSRPFNTSLVLLTMLTTFVILAVTTNVILSLGMVGALSIVRFRTAIKDPLDLVFLFWAIGAGIILGAGMLPLAFLGSFLVGTVLLLLQTREVREMPYILMMDLEGEHAEVRAGDLVRKRYPKCRLKSKTISGGEIELIYEVRLKNGDTGFMNELSGLHGVKNTTLVSYNGEYAA</sequence>
<feature type="transmembrane region" description="Helical" evidence="1">
    <location>
        <begin position="20"/>
        <end position="39"/>
    </location>
</feature>
<feature type="transmembrane region" description="Helical" evidence="1">
    <location>
        <begin position="103"/>
        <end position="136"/>
    </location>
</feature>
<evidence type="ECO:0000313" key="3">
    <source>
        <dbReference type="Proteomes" id="UP000461585"/>
    </source>
</evidence>
<dbReference type="Pfam" id="PF16316">
    <property type="entry name" value="DUF4956"/>
    <property type="match status" value="1"/>
</dbReference>